<accession>A0A087DN40</accession>
<evidence type="ECO:0000256" key="4">
    <source>
        <dbReference type="ARBA" id="ARBA00022723"/>
    </source>
</evidence>
<dbReference type="STRING" id="762211.BSTEL_1849"/>
<dbReference type="InterPro" id="IPR036412">
    <property type="entry name" value="HAD-like_sf"/>
</dbReference>
<evidence type="ECO:0000313" key="11">
    <source>
        <dbReference type="EMBL" id="KFI96940.1"/>
    </source>
</evidence>
<evidence type="ECO:0000256" key="3">
    <source>
        <dbReference type="ARBA" id="ARBA00022692"/>
    </source>
</evidence>
<evidence type="ECO:0000313" key="12">
    <source>
        <dbReference type="Proteomes" id="UP000029004"/>
    </source>
</evidence>
<dbReference type="InterPro" id="IPR028096">
    <property type="entry name" value="EfeO_Cupredoxin"/>
</dbReference>
<dbReference type="eggNOG" id="COG2217">
    <property type="taxonomic scope" value="Bacteria"/>
</dbReference>
<keyword evidence="11" id="KW-0378">Hydrolase</keyword>
<dbReference type="GO" id="GO:0016887">
    <property type="term" value="F:ATP hydrolysis activity"/>
    <property type="evidence" value="ECO:0007669"/>
    <property type="project" value="InterPro"/>
</dbReference>
<evidence type="ECO:0000256" key="1">
    <source>
        <dbReference type="ARBA" id="ARBA00004651"/>
    </source>
</evidence>
<dbReference type="InterPro" id="IPR023298">
    <property type="entry name" value="ATPase_P-typ_TM_dom_sf"/>
</dbReference>
<proteinExistence type="inferred from homology"/>
<dbReference type="Pfam" id="PF00122">
    <property type="entry name" value="E1-E2_ATPase"/>
    <property type="match status" value="1"/>
</dbReference>
<dbReference type="Gene3D" id="2.70.150.10">
    <property type="entry name" value="Calcium-transporting ATPase, cytoplasmic transduction domain A"/>
    <property type="match status" value="1"/>
</dbReference>
<dbReference type="InterPro" id="IPR023214">
    <property type="entry name" value="HAD_sf"/>
</dbReference>
<feature type="transmembrane region" description="Helical" evidence="9">
    <location>
        <begin position="832"/>
        <end position="851"/>
    </location>
</feature>
<evidence type="ECO:0000259" key="10">
    <source>
        <dbReference type="SMART" id="SM00746"/>
    </source>
</evidence>
<feature type="transmembrane region" description="Helical" evidence="9">
    <location>
        <begin position="239"/>
        <end position="261"/>
    </location>
</feature>
<dbReference type="CDD" id="cd02094">
    <property type="entry name" value="P-type_ATPase_Cu-like"/>
    <property type="match status" value="1"/>
</dbReference>
<keyword evidence="4" id="KW-0479">Metal-binding</keyword>
<dbReference type="SUPFAM" id="SSF47240">
    <property type="entry name" value="Ferritin-like"/>
    <property type="match status" value="1"/>
</dbReference>
<comment type="caution">
    <text evidence="11">The sequence shown here is derived from an EMBL/GenBank/DDBJ whole genome shotgun (WGS) entry which is preliminary data.</text>
</comment>
<comment type="similarity">
    <text evidence="2">Belongs to the cation transport ATPase (P-type) (TC 3.A.3) family. Type IB subfamily.</text>
</comment>
<dbReference type="SUPFAM" id="SSF81665">
    <property type="entry name" value="Calcium ATPase, transmembrane domain M"/>
    <property type="match status" value="1"/>
</dbReference>
<feature type="compositionally biased region" description="Polar residues" evidence="8">
    <location>
        <begin position="959"/>
        <end position="971"/>
    </location>
</feature>
<organism evidence="11 12">
    <name type="scientific">Bifidobacterium stellenboschense</name>
    <dbReference type="NCBI Taxonomy" id="762211"/>
    <lineage>
        <taxon>Bacteria</taxon>
        <taxon>Bacillati</taxon>
        <taxon>Actinomycetota</taxon>
        <taxon>Actinomycetes</taxon>
        <taxon>Bifidobacteriales</taxon>
        <taxon>Bifidobacteriaceae</taxon>
        <taxon>Bifidobacterium</taxon>
    </lineage>
</organism>
<dbReference type="SUPFAM" id="SSF81653">
    <property type="entry name" value="Calcium ATPase, transduction domain A"/>
    <property type="match status" value="1"/>
</dbReference>
<keyword evidence="3 9" id="KW-0812">Transmembrane</keyword>
<dbReference type="SUPFAM" id="SSF49503">
    <property type="entry name" value="Cupredoxins"/>
    <property type="match status" value="1"/>
</dbReference>
<dbReference type="Pfam" id="PF13473">
    <property type="entry name" value="Cupredoxin_1"/>
    <property type="match status" value="1"/>
</dbReference>
<feature type="transmembrane region" description="Helical" evidence="9">
    <location>
        <begin position="206"/>
        <end position="227"/>
    </location>
</feature>
<evidence type="ECO:0000256" key="6">
    <source>
        <dbReference type="ARBA" id="ARBA00022989"/>
    </source>
</evidence>
<feature type="transmembrane region" description="Helical" evidence="9">
    <location>
        <begin position="857"/>
        <end position="876"/>
    </location>
</feature>
<feature type="transmembrane region" description="Helical" evidence="9">
    <location>
        <begin position="6"/>
        <end position="27"/>
    </location>
</feature>
<dbReference type="NCBIfam" id="TIGR01494">
    <property type="entry name" value="ATPase_P-type"/>
    <property type="match status" value="2"/>
</dbReference>
<feature type="transmembrane region" description="Helical" evidence="9">
    <location>
        <begin position="273"/>
        <end position="297"/>
    </location>
</feature>
<dbReference type="Pfam" id="PF04945">
    <property type="entry name" value="YHS"/>
    <property type="match status" value="1"/>
</dbReference>
<dbReference type="Gene3D" id="1.10.620.20">
    <property type="entry name" value="Ribonucleotide Reductase, subunit A"/>
    <property type="match status" value="1"/>
</dbReference>
<evidence type="ECO:0000256" key="2">
    <source>
        <dbReference type="ARBA" id="ARBA00006024"/>
    </source>
</evidence>
<evidence type="ECO:0000256" key="9">
    <source>
        <dbReference type="SAM" id="Phobius"/>
    </source>
</evidence>
<feature type="compositionally biased region" description="Polar residues" evidence="8">
    <location>
        <begin position="912"/>
        <end position="924"/>
    </location>
</feature>
<dbReference type="GO" id="GO:0005507">
    <property type="term" value="F:copper ion binding"/>
    <property type="evidence" value="ECO:0007669"/>
    <property type="project" value="TreeGrafter"/>
</dbReference>
<keyword evidence="12" id="KW-1185">Reference proteome</keyword>
<dbReference type="InterPro" id="IPR009078">
    <property type="entry name" value="Ferritin-like_SF"/>
</dbReference>
<feature type="domain" description="TRASH" evidence="10">
    <location>
        <begin position="1051"/>
        <end position="1089"/>
    </location>
</feature>
<evidence type="ECO:0000256" key="7">
    <source>
        <dbReference type="ARBA" id="ARBA00023136"/>
    </source>
</evidence>
<dbReference type="InterPro" id="IPR059000">
    <property type="entry name" value="ATPase_P-type_domA"/>
</dbReference>
<dbReference type="InterPro" id="IPR008972">
    <property type="entry name" value="Cupredoxin"/>
</dbReference>
<keyword evidence="7 9" id="KW-0472">Membrane</keyword>
<comment type="subcellular location">
    <subcellularLocation>
        <location evidence="1">Cell membrane</location>
        <topology evidence="1">Multi-pass membrane protein</topology>
    </subcellularLocation>
</comment>
<dbReference type="AlphaFoldDB" id="A0A087DN40"/>
<dbReference type="PANTHER" id="PTHR43520">
    <property type="entry name" value="ATP7, ISOFORM B"/>
    <property type="match status" value="1"/>
</dbReference>
<feature type="transmembrane region" description="Helical" evidence="9">
    <location>
        <begin position="617"/>
        <end position="639"/>
    </location>
</feature>
<dbReference type="GO" id="GO:0005886">
    <property type="term" value="C:plasma membrane"/>
    <property type="evidence" value="ECO:0007669"/>
    <property type="project" value="UniProtKB-SubCell"/>
</dbReference>
<feature type="transmembrane region" description="Helical" evidence="9">
    <location>
        <begin position="592"/>
        <end position="611"/>
    </location>
</feature>
<dbReference type="Gene3D" id="3.40.50.1000">
    <property type="entry name" value="HAD superfamily/HAD-like"/>
    <property type="match status" value="1"/>
</dbReference>
<evidence type="ECO:0000256" key="5">
    <source>
        <dbReference type="ARBA" id="ARBA00022967"/>
    </source>
</evidence>
<keyword evidence="6 9" id="KW-1133">Transmembrane helix</keyword>
<dbReference type="InterPro" id="IPR011017">
    <property type="entry name" value="TRASH_dom"/>
</dbReference>
<gene>
    <name evidence="11" type="ORF">BSTEL_1849</name>
</gene>
<dbReference type="GO" id="GO:0055070">
    <property type="term" value="P:copper ion homeostasis"/>
    <property type="evidence" value="ECO:0007669"/>
    <property type="project" value="TreeGrafter"/>
</dbReference>
<feature type="region of interest" description="Disordered" evidence="8">
    <location>
        <begin position="132"/>
        <end position="155"/>
    </location>
</feature>
<evidence type="ECO:0000256" key="8">
    <source>
        <dbReference type="SAM" id="MobiDB-lite"/>
    </source>
</evidence>
<feature type="transmembrane region" description="Helical" evidence="9">
    <location>
        <begin position="303"/>
        <end position="321"/>
    </location>
</feature>
<feature type="region of interest" description="Disordered" evidence="8">
    <location>
        <begin position="494"/>
        <end position="536"/>
    </location>
</feature>
<dbReference type="Proteomes" id="UP000029004">
    <property type="component" value="Unassembled WGS sequence"/>
</dbReference>
<dbReference type="Pfam" id="PF00702">
    <property type="entry name" value="Hydrolase"/>
    <property type="match status" value="1"/>
</dbReference>
<reference evidence="11 12" key="1">
    <citation type="submission" date="2014-03" db="EMBL/GenBank/DDBJ databases">
        <title>Genomics of Bifidobacteria.</title>
        <authorList>
            <person name="Ventura M."/>
            <person name="Milani C."/>
            <person name="Lugli G.A."/>
        </authorList>
    </citation>
    <scope>NUCLEOTIDE SEQUENCE [LARGE SCALE GENOMIC DNA]</scope>
    <source>
        <strain evidence="11 12">DSM 23968</strain>
    </source>
</reference>
<dbReference type="PANTHER" id="PTHR43520:SF8">
    <property type="entry name" value="P-TYPE CU(+) TRANSPORTER"/>
    <property type="match status" value="1"/>
</dbReference>
<dbReference type="GO" id="GO:0005524">
    <property type="term" value="F:ATP binding"/>
    <property type="evidence" value="ECO:0007669"/>
    <property type="project" value="InterPro"/>
</dbReference>
<dbReference type="Gene3D" id="2.60.40.420">
    <property type="entry name" value="Cupredoxins - blue copper proteins"/>
    <property type="match status" value="1"/>
</dbReference>
<name>A0A087DN40_9BIFI</name>
<sequence>MELNIFTCVAALVVAALATWLILRFFFGERKGVAGELHEGVQRATITVKGGYSPDVVTMRAGMPITLNFDRQETGECTSHVVFGDLGLDAMLPGNTATEVKLPALPAGDYPFACGMNMVHGLLRVEGDGTGAGEAASAVETDGAGAGSTGAPAADVAGRTAHHGMAGAPSLGSADTPSDVSATDYAANEAREAEERRNEIRNLTRLVAIGTVLTLPVFVVMMIHMANHMLLPDWLTNPWWQAILITPVMFYCGAPIHQVGFPALRHRAPDMNSLVSLGTSAAYLYSLLVCIAPWLLPEGSREPYFESVGVVITLVLVGRLLETKAREGTGKAVQSLIKLRPRVAHRLEGAEEAATQVSGAGDPAARTNVHDSEGIVHGSDGNVYGSASNVHDSEGNVQYSDANLHAPVLKTPSRTDESWLNPSAFHDVDIDEVEPGDLLVIKAGERIPADGVVVAGEAEVDESMITGESRPVRKTPVFTTTPRTFAKIDYTSGPDSCTSGAEPYTFDAEPHTTPSKPYTFADDDGDATTSEGSAPARPSMLTGATVVLRGNLLMRVTQTGGDTVLSQIVAMVARAQATKAPVQRLADRIARVFVPAVFIIAVWTFAIWLALGPDPKLAHALVTAVSVLIIACPCALGLATPLSVTAATGVGATNGVLVTSAKALERAREIGTVVFDKTGTITRGVADADSADWSRPSYERDTVKPGSKEAVAALRTAGIRTVMLSGDKAEVAAGIAREVGIDTVIAQVRPDGKAYWIERLQHEPHEGLIAMVGDGINDAPALTQADLGFAIGTGTDVAMQSADVTLMSGDLRGVIRAINLSQATMRNIRQNLGWAFGYNVIGIPIAAGVLYPFTGWLLSPMIAGLAMALSSVCLVLNANRLNRITLSDTALKDPYPASSDRATPARAKASVSPIQPSAVISRSPSEGELSAKPTEGVSGDGASTNTDTDASRAEEPSASPIQPSAVISRSPSEGELSAKPTEGVSDTDTDSAGIAAADLIPRVIIDERTSLTTSASPSTTTKENTMEMNHMHHDHMAMHHAAPTEGETATDPVCGMTVAVNADAITREYEGKTYYFCGEHCANNFAKAPQIFLEH</sequence>
<dbReference type="EC" id="3.6.3.-" evidence="11"/>
<dbReference type="InterPro" id="IPR008250">
    <property type="entry name" value="ATPase_P-typ_transduc_dom_A_sf"/>
</dbReference>
<dbReference type="PROSITE" id="PS00154">
    <property type="entry name" value="ATPASE_E1_E2"/>
    <property type="match status" value="1"/>
</dbReference>
<dbReference type="InterPro" id="IPR012348">
    <property type="entry name" value="RNR-like"/>
</dbReference>
<keyword evidence="5" id="KW-1278">Translocase</keyword>
<dbReference type="GO" id="GO:0016491">
    <property type="term" value="F:oxidoreductase activity"/>
    <property type="evidence" value="ECO:0007669"/>
    <property type="project" value="InterPro"/>
</dbReference>
<dbReference type="InterPro" id="IPR001757">
    <property type="entry name" value="P_typ_ATPase"/>
</dbReference>
<dbReference type="InterPro" id="IPR018303">
    <property type="entry name" value="ATPase_P-typ_P_site"/>
</dbReference>
<dbReference type="SMART" id="SM00746">
    <property type="entry name" value="TRASH"/>
    <property type="match status" value="1"/>
</dbReference>
<dbReference type="PRINTS" id="PR00120">
    <property type="entry name" value="HATPASE"/>
</dbReference>
<dbReference type="InterPro" id="IPR007029">
    <property type="entry name" value="YHS_dom"/>
</dbReference>
<feature type="region of interest" description="Disordered" evidence="8">
    <location>
        <begin position="892"/>
        <end position="990"/>
    </location>
</feature>
<protein>
    <submittedName>
        <fullName evidence="11">ATPase</fullName>
        <ecNumber evidence="11">3.6.3.-</ecNumber>
    </submittedName>
</protein>
<dbReference type="GO" id="GO:0043682">
    <property type="term" value="F:P-type divalent copper transporter activity"/>
    <property type="evidence" value="ECO:0007669"/>
    <property type="project" value="TreeGrafter"/>
</dbReference>
<dbReference type="eggNOG" id="COG4633">
    <property type="taxonomic scope" value="Bacteria"/>
</dbReference>
<dbReference type="SUPFAM" id="SSF56784">
    <property type="entry name" value="HAD-like"/>
    <property type="match status" value="1"/>
</dbReference>
<dbReference type="EMBL" id="JGZP01000014">
    <property type="protein sequence ID" value="KFI96940.1"/>
    <property type="molecule type" value="Genomic_DNA"/>
</dbReference>
<dbReference type="PRINTS" id="PR00119">
    <property type="entry name" value="CATATPASE"/>
</dbReference>